<evidence type="ECO:0000313" key="6">
    <source>
        <dbReference type="EMBL" id="EGJ48885.1"/>
    </source>
</evidence>
<keyword evidence="2" id="KW-0233">DNA recombination</keyword>
<dbReference type="PROSITE" id="PS51898">
    <property type="entry name" value="TYR_RECOMBINASE"/>
    <property type="match status" value="1"/>
</dbReference>
<dbReference type="HOGENOM" id="CLU_048862_0_0_7"/>
<dbReference type="GO" id="GO:0015689">
    <property type="term" value="P:molybdate ion transport"/>
    <property type="evidence" value="ECO:0007669"/>
    <property type="project" value="InterPro"/>
</dbReference>
<dbReference type="KEGG" id="daf:Desaf_0532"/>
<evidence type="ECO:0000313" key="7">
    <source>
        <dbReference type="Proteomes" id="UP000007844"/>
    </source>
</evidence>
<evidence type="ECO:0000259" key="4">
    <source>
        <dbReference type="PROSITE" id="PS51866"/>
    </source>
</evidence>
<protein>
    <submittedName>
        <fullName evidence="6">Molybdenum-pterin binding protein</fullName>
    </submittedName>
</protein>
<dbReference type="InterPro" id="IPR005116">
    <property type="entry name" value="Transp-assoc_OB_typ1"/>
</dbReference>
<name>F3YVS7_DESAF</name>
<dbReference type="AlphaFoldDB" id="F3YVS7"/>
<accession>F3YVS7</accession>
<evidence type="ECO:0000259" key="5">
    <source>
        <dbReference type="PROSITE" id="PS51898"/>
    </source>
</evidence>
<feature type="domain" description="Mop" evidence="4">
    <location>
        <begin position="306"/>
        <end position="372"/>
    </location>
</feature>
<dbReference type="SUPFAM" id="SSF50331">
    <property type="entry name" value="MOP-like"/>
    <property type="match status" value="2"/>
</dbReference>
<dbReference type="PROSITE" id="PS51866">
    <property type="entry name" value="MOP"/>
    <property type="match status" value="2"/>
</dbReference>
<dbReference type="STRING" id="690850.Desaf_0532"/>
<dbReference type="InterPro" id="IPR002104">
    <property type="entry name" value="Integrase_catalytic"/>
</dbReference>
<proteinExistence type="predicted"/>
<evidence type="ECO:0000256" key="1">
    <source>
        <dbReference type="ARBA" id="ARBA00022505"/>
    </source>
</evidence>
<organism evidence="6 7">
    <name type="scientific">Desulfocurvibacter africanus subsp. africanus str. Walvis Bay</name>
    <dbReference type="NCBI Taxonomy" id="690850"/>
    <lineage>
        <taxon>Bacteria</taxon>
        <taxon>Pseudomonadati</taxon>
        <taxon>Thermodesulfobacteriota</taxon>
        <taxon>Desulfovibrionia</taxon>
        <taxon>Desulfovibrionales</taxon>
        <taxon>Desulfovibrionaceae</taxon>
        <taxon>Desulfocurvibacter</taxon>
    </lineage>
</organism>
<dbReference type="InterPro" id="IPR008995">
    <property type="entry name" value="Mo/tungstate-bd_C_term_dom"/>
</dbReference>
<gene>
    <name evidence="6" type="ORF">Desaf_0532</name>
</gene>
<dbReference type="eggNOG" id="COG0582">
    <property type="taxonomic scope" value="Bacteria"/>
</dbReference>
<dbReference type="Pfam" id="PF03459">
    <property type="entry name" value="TOBE"/>
    <property type="match status" value="2"/>
</dbReference>
<dbReference type="GO" id="GO:0003677">
    <property type="term" value="F:DNA binding"/>
    <property type="evidence" value="ECO:0007669"/>
    <property type="project" value="InterPro"/>
</dbReference>
<dbReference type="Gene3D" id="2.40.50.100">
    <property type="match status" value="2"/>
</dbReference>
<evidence type="ECO:0000256" key="3">
    <source>
        <dbReference type="PROSITE-ProRule" id="PRU01213"/>
    </source>
</evidence>
<reference evidence="6 7" key="1">
    <citation type="journal article" date="2011" name="J. Bacteriol.">
        <title>Genome sequence of the mercury-methylating and pleomorphic Desulfovibrio africanus Strain Walvis Bay.</title>
        <authorList>
            <person name="Brown S.D."/>
            <person name="Wall J.D."/>
            <person name="Kucken A.M."/>
            <person name="Gilmour C.C."/>
            <person name="Podar M."/>
            <person name="Brandt C.C."/>
            <person name="Teshima H."/>
            <person name="Detter J.C."/>
            <person name="Han C.S."/>
            <person name="Land M.L."/>
            <person name="Lucas S."/>
            <person name="Han J."/>
            <person name="Pennacchio L."/>
            <person name="Nolan M."/>
            <person name="Pitluck S."/>
            <person name="Woyke T."/>
            <person name="Goodwin L."/>
            <person name="Palumbo A.V."/>
            <person name="Elias D.A."/>
        </authorList>
    </citation>
    <scope>NUCLEOTIDE SEQUENCE [LARGE SCALE GENOMIC DNA]</scope>
    <source>
        <strain evidence="6 7">Walvis Bay</strain>
    </source>
</reference>
<dbReference type="SUPFAM" id="SSF56349">
    <property type="entry name" value="DNA breaking-rejoining enzymes"/>
    <property type="match status" value="1"/>
</dbReference>
<keyword evidence="1 3" id="KW-0500">Molybdenum</keyword>
<evidence type="ECO:0000256" key="2">
    <source>
        <dbReference type="ARBA" id="ARBA00023172"/>
    </source>
</evidence>
<dbReference type="eggNOG" id="COG3585">
    <property type="taxonomic scope" value="Bacteria"/>
</dbReference>
<feature type="domain" description="Tyr recombinase" evidence="5">
    <location>
        <begin position="42"/>
        <end position="227"/>
    </location>
</feature>
<sequence>MPLKTIETEALERMVDSIERVEERPAGKARPGASMAVPGEVRHLDTLQLATVSAAFRDWAGKNPRRDVRASRLRVLLTYLLLRWTGAKLGEVLALDDRRDLDLEAGVARLGKEGGRNGREVRLPEPAVREIADALSDPGLDPFRGEIMRLDPAHIRRKLYERAEEAGLPHEALNPSVLRRSRAIELLRADVPLTIVQATLGQSSSDLTASLVEFSEEDTRRIMARTLEREARRTSSARNAFFGKIAAVRLGDIQAEVDMATLGGMRIFSVVTTRSIEDLGLRPGTPVTAEIKAPLVALVKSGEPYPASIENRLPGRVEEIRAGRVISEVTACLTDGTRMVSLITTESAERLALANGDAVQVLFSAFAVVLKVD</sequence>
<dbReference type="InterPro" id="IPR013762">
    <property type="entry name" value="Integrase-like_cat_sf"/>
</dbReference>
<dbReference type="InterPro" id="IPR011010">
    <property type="entry name" value="DNA_brk_join_enz"/>
</dbReference>
<keyword evidence="7" id="KW-1185">Reference proteome</keyword>
<dbReference type="RefSeq" id="WP_014258726.1">
    <property type="nucleotide sequence ID" value="NC_016629.1"/>
</dbReference>
<dbReference type="GO" id="GO:0006310">
    <property type="term" value="P:DNA recombination"/>
    <property type="evidence" value="ECO:0007669"/>
    <property type="project" value="UniProtKB-KW"/>
</dbReference>
<dbReference type="InterPro" id="IPR004606">
    <property type="entry name" value="Mop_domain"/>
</dbReference>
<dbReference type="Proteomes" id="UP000007844">
    <property type="component" value="Chromosome"/>
</dbReference>
<feature type="domain" description="Mop" evidence="4">
    <location>
        <begin position="234"/>
        <end position="300"/>
    </location>
</feature>
<dbReference type="NCBIfam" id="TIGR00638">
    <property type="entry name" value="Mop"/>
    <property type="match status" value="1"/>
</dbReference>
<dbReference type="CDD" id="cd00397">
    <property type="entry name" value="DNA_BRE_C"/>
    <property type="match status" value="1"/>
</dbReference>
<dbReference type="Gene3D" id="1.10.443.10">
    <property type="entry name" value="Intergrase catalytic core"/>
    <property type="match status" value="1"/>
</dbReference>
<dbReference type="GO" id="GO:0015074">
    <property type="term" value="P:DNA integration"/>
    <property type="evidence" value="ECO:0007669"/>
    <property type="project" value="InterPro"/>
</dbReference>
<dbReference type="EMBL" id="CP003221">
    <property type="protein sequence ID" value="EGJ48885.1"/>
    <property type="molecule type" value="Genomic_DNA"/>
</dbReference>